<feature type="chain" id="PRO_5008745777" evidence="3">
    <location>
        <begin position="33"/>
        <end position="416"/>
    </location>
</feature>
<keyword evidence="2" id="KW-0472">Membrane</keyword>
<accession>A0A1C6SFD5</accession>
<gene>
    <name evidence="4" type="ORF">GA0070616_3642</name>
</gene>
<keyword evidence="5" id="KW-1185">Reference proteome</keyword>
<dbReference type="AlphaFoldDB" id="A0A1C6SFD5"/>
<sequence length="416" mass="40979">MIMAVRRHAARIATVCAVLGGVVAFGATPAHADGDQVRARSAGSFTAGRSAEGVTVEVRKRTDGCVLARTALGLTLIGLRADQVAVQANVGGRWVAVAVSGSRGTVRTAPVVPANGRLCKGKGLAARYRVAFAATAPNGRLVVVGEATTAQRQVIGRGAVASRVVGGVASASPTPSRKPSPTPTPSDTGEPTVEGTVPAVALADQAGGTAVALAAEEGGESSGGLPPVMFFGIGMVAVGFLLIVLLVRRSREDRRPRGDVPPPPLPRNPGGTTYRSGQGPATAPVPPGQVYGQQPSARPATPGVYGGGGARPSGSVYGAPAVDRTQAMPPGGPVPGGAALPLVVPGQPTGPVSGPPSAPGAMPLGDTPGAMPPGAVPPGATTPGQPGAVPPQGRRGEPPAEAGGGDHTVFMPRLPG</sequence>
<name>A0A1C6SFD5_9ACTN</name>
<keyword evidence="2" id="KW-0812">Transmembrane</keyword>
<dbReference type="EMBL" id="FMHT01000003">
    <property type="protein sequence ID" value="SCL28172.1"/>
    <property type="molecule type" value="Genomic_DNA"/>
</dbReference>
<dbReference type="RefSeq" id="WP_175440113.1">
    <property type="nucleotide sequence ID" value="NZ_FMHT01000003.1"/>
</dbReference>
<evidence type="ECO:0000313" key="4">
    <source>
        <dbReference type="EMBL" id="SCL28172.1"/>
    </source>
</evidence>
<keyword evidence="2" id="KW-1133">Transmembrane helix</keyword>
<organism evidence="4 5">
    <name type="scientific">Micromonospora nigra</name>
    <dbReference type="NCBI Taxonomy" id="145857"/>
    <lineage>
        <taxon>Bacteria</taxon>
        <taxon>Bacillati</taxon>
        <taxon>Actinomycetota</taxon>
        <taxon>Actinomycetes</taxon>
        <taxon>Micromonosporales</taxon>
        <taxon>Micromonosporaceae</taxon>
        <taxon>Micromonospora</taxon>
    </lineage>
</organism>
<proteinExistence type="predicted"/>
<feature type="compositionally biased region" description="Low complexity" evidence="1">
    <location>
        <begin position="377"/>
        <end position="393"/>
    </location>
</feature>
<feature type="compositionally biased region" description="Low complexity" evidence="1">
    <location>
        <begin position="166"/>
        <end position="175"/>
    </location>
</feature>
<feature type="transmembrane region" description="Helical" evidence="2">
    <location>
        <begin position="228"/>
        <end position="247"/>
    </location>
</feature>
<dbReference type="Proteomes" id="UP000199699">
    <property type="component" value="Unassembled WGS sequence"/>
</dbReference>
<reference evidence="4 5" key="1">
    <citation type="submission" date="2016-06" db="EMBL/GenBank/DDBJ databases">
        <authorList>
            <person name="Kjaerup R.B."/>
            <person name="Dalgaard T.S."/>
            <person name="Juul-Madsen H.R."/>
        </authorList>
    </citation>
    <scope>NUCLEOTIDE SEQUENCE [LARGE SCALE GENOMIC DNA]</scope>
    <source>
        <strain evidence="4 5">DSM 43818</strain>
    </source>
</reference>
<keyword evidence="3" id="KW-0732">Signal</keyword>
<feature type="region of interest" description="Disordered" evidence="1">
    <location>
        <begin position="252"/>
        <end position="416"/>
    </location>
</feature>
<evidence type="ECO:0000256" key="1">
    <source>
        <dbReference type="SAM" id="MobiDB-lite"/>
    </source>
</evidence>
<dbReference type="STRING" id="145857.GA0070616_3642"/>
<evidence type="ECO:0000313" key="5">
    <source>
        <dbReference type="Proteomes" id="UP000199699"/>
    </source>
</evidence>
<feature type="compositionally biased region" description="Low complexity" evidence="1">
    <location>
        <begin position="336"/>
        <end position="352"/>
    </location>
</feature>
<feature type="region of interest" description="Disordered" evidence="1">
    <location>
        <begin position="166"/>
        <end position="194"/>
    </location>
</feature>
<feature type="signal peptide" evidence="3">
    <location>
        <begin position="1"/>
        <end position="32"/>
    </location>
</feature>
<protein>
    <submittedName>
        <fullName evidence="4">Uncharacterized protein</fullName>
    </submittedName>
</protein>
<evidence type="ECO:0000256" key="2">
    <source>
        <dbReference type="SAM" id="Phobius"/>
    </source>
</evidence>
<evidence type="ECO:0000256" key="3">
    <source>
        <dbReference type="SAM" id="SignalP"/>
    </source>
</evidence>
<feature type="compositionally biased region" description="Low complexity" evidence="1">
    <location>
        <begin position="359"/>
        <end position="369"/>
    </location>
</feature>